<protein>
    <recommendedName>
        <fullName evidence="2">OmpA-like domain-containing protein</fullName>
    </recommendedName>
</protein>
<dbReference type="Gene3D" id="3.30.1330.60">
    <property type="entry name" value="OmpA-like domain"/>
    <property type="match status" value="1"/>
</dbReference>
<dbReference type="PANTHER" id="PTHR30329">
    <property type="entry name" value="STATOR ELEMENT OF FLAGELLAR MOTOR COMPLEX"/>
    <property type="match status" value="1"/>
</dbReference>
<sequence>MLAKEVEEMAQALSANSNVVLEVVPQGLRILLQDSMDNYMFQRGSSTLTPFFEDMLYELAPILGQIRNRLVISGHTDNTHFHSSAYSNWELSGDRALVARQFLVDSGLPETNVLQVAAMAERMLLDEQDPRNGQNRRIELMILTPEADAQLAMLFGKGGSGAPEGKAIQQAHQYAEANRPVSRLEAMVN</sequence>
<dbReference type="Proteomes" id="UP000241771">
    <property type="component" value="Unassembled WGS sequence"/>
</dbReference>
<dbReference type="AlphaFoldDB" id="A0A2T3ND44"/>
<feature type="domain" description="OmpA-like" evidence="2">
    <location>
        <begin position="28"/>
        <end position="146"/>
    </location>
</feature>
<gene>
    <name evidence="3" type="ORF">C9I98_23540</name>
</gene>
<reference evidence="3 4" key="1">
    <citation type="submission" date="2018-01" db="EMBL/GenBank/DDBJ databases">
        <title>Whole genome sequencing of Histamine producing bacteria.</title>
        <authorList>
            <person name="Butler K."/>
        </authorList>
    </citation>
    <scope>NUCLEOTIDE SEQUENCE [LARGE SCALE GENOMIC DNA]</scope>
    <source>
        <strain evidence="3 4">DSM 100436</strain>
    </source>
</reference>
<evidence type="ECO:0000256" key="1">
    <source>
        <dbReference type="PROSITE-ProRule" id="PRU00473"/>
    </source>
</evidence>
<dbReference type="CDD" id="cd07185">
    <property type="entry name" value="OmpA_C-like"/>
    <property type="match status" value="1"/>
</dbReference>
<name>A0A2T3ND44_9GAMM</name>
<comment type="caution">
    <text evidence="3">The sequence shown here is derived from an EMBL/GenBank/DDBJ whole genome shotgun (WGS) entry which is preliminary data.</text>
</comment>
<evidence type="ECO:0000313" key="3">
    <source>
        <dbReference type="EMBL" id="PSW12166.1"/>
    </source>
</evidence>
<dbReference type="Pfam" id="PF00691">
    <property type="entry name" value="OmpA"/>
    <property type="match status" value="1"/>
</dbReference>
<dbReference type="InterPro" id="IPR006665">
    <property type="entry name" value="OmpA-like"/>
</dbReference>
<evidence type="ECO:0000313" key="4">
    <source>
        <dbReference type="Proteomes" id="UP000241771"/>
    </source>
</evidence>
<keyword evidence="1" id="KW-0472">Membrane</keyword>
<organism evidence="3 4">
    <name type="scientific">Photobacterium sanctipauli</name>
    <dbReference type="NCBI Taxonomy" id="1342794"/>
    <lineage>
        <taxon>Bacteria</taxon>
        <taxon>Pseudomonadati</taxon>
        <taxon>Pseudomonadota</taxon>
        <taxon>Gammaproteobacteria</taxon>
        <taxon>Vibrionales</taxon>
        <taxon>Vibrionaceae</taxon>
        <taxon>Photobacterium</taxon>
    </lineage>
</organism>
<accession>A0A2T3ND44</accession>
<dbReference type="PROSITE" id="PS51123">
    <property type="entry name" value="OMPA_2"/>
    <property type="match status" value="1"/>
</dbReference>
<keyword evidence="4" id="KW-1185">Reference proteome</keyword>
<dbReference type="InterPro" id="IPR036737">
    <property type="entry name" value="OmpA-like_sf"/>
</dbReference>
<dbReference type="GO" id="GO:0016020">
    <property type="term" value="C:membrane"/>
    <property type="evidence" value="ECO:0007669"/>
    <property type="project" value="UniProtKB-UniRule"/>
</dbReference>
<proteinExistence type="predicted"/>
<evidence type="ECO:0000259" key="2">
    <source>
        <dbReference type="PROSITE" id="PS51123"/>
    </source>
</evidence>
<dbReference type="EMBL" id="PYMA01000022">
    <property type="protein sequence ID" value="PSW12166.1"/>
    <property type="molecule type" value="Genomic_DNA"/>
</dbReference>
<dbReference type="PANTHER" id="PTHR30329:SF21">
    <property type="entry name" value="LIPOPROTEIN YIAD-RELATED"/>
    <property type="match status" value="1"/>
</dbReference>
<dbReference type="InterPro" id="IPR050330">
    <property type="entry name" value="Bact_OuterMem_StrucFunc"/>
</dbReference>
<dbReference type="SUPFAM" id="SSF103088">
    <property type="entry name" value="OmpA-like"/>
    <property type="match status" value="1"/>
</dbReference>